<protein>
    <submittedName>
        <fullName evidence="1">Uncharacterized protein</fullName>
    </submittedName>
</protein>
<reference evidence="1" key="1">
    <citation type="submission" date="2012-03" db="EMBL/GenBank/DDBJ databases">
        <title>Functional metagenomics reveals considerable lignocellulase gene clusters in the gut microbiome of a wood-feeding higher termite.</title>
        <authorList>
            <person name="Liu N."/>
        </authorList>
    </citation>
    <scope>NUCLEOTIDE SEQUENCE</scope>
</reference>
<accession>A0A806KKZ3</accession>
<sequence length="54" mass="6089">MRASRTEDTHTRRNLKTGRALRADGLFAVSAIVRRPREFSACVALAHCYIITQT</sequence>
<dbReference type="AlphaFoldDB" id="A0A806KKZ3"/>
<proteinExistence type="predicted"/>
<organism evidence="1">
    <name type="scientific">uncultured bacterium contig00154</name>
    <dbReference type="NCBI Taxonomy" id="1181592"/>
    <lineage>
        <taxon>Bacteria</taxon>
        <taxon>environmental samples</taxon>
    </lineage>
</organism>
<evidence type="ECO:0000313" key="1">
    <source>
        <dbReference type="EMBL" id="AGS53870.1"/>
    </source>
</evidence>
<name>A0A806KKZ3_9BACT</name>
<dbReference type="EMBL" id="JQ844255">
    <property type="protein sequence ID" value="AGS53870.1"/>
    <property type="molecule type" value="Genomic_DNA"/>
</dbReference>